<dbReference type="InterPro" id="IPR004435">
    <property type="entry name" value="MobB_dom"/>
</dbReference>
<dbReference type="NCBIfam" id="TIGR00176">
    <property type="entry name" value="mobB"/>
    <property type="match status" value="1"/>
</dbReference>
<evidence type="ECO:0000256" key="1">
    <source>
        <dbReference type="SAM" id="MobiDB-lite"/>
    </source>
</evidence>
<dbReference type="Proteomes" id="UP001597273">
    <property type="component" value="Unassembled WGS sequence"/>
</dbReference>
<organism evidence="3 4">
    <name type="scientific">Planococcus chinensis</name>
    <dbReference type="NCBI Taxonomy" id="272917"/>
    <lineage>
        <taxon>Bacteria</taxon>
        <taxon>Bacillati</taxon>
        <taxon>Bacillota</taxon>
        <taxon>Bacilli</taxon>
        <taxon>Bacillales</taxon>
        <taxon>Caryophanaceae</taxon>
        <taxon>Planococcus</taxon>
    </lineage>
</organism>
<evidence type="ECO:0000313" key="4">
    <source>
        <dbReference type="Proteomes" id="UP001597273"/>
    </source>
</evidence>
<dbReference type="SUPFAM" id="SSF52540">
    <property type="entry name" value="P-loop containing nucleoside triphosphate hydrolases"/>
    <property type="match status" value="1"/>
</dbReference>
<dbReference type="Pfam" id="PF03205">
    <property type="entry name" value="MobB"/>
    <property type="match status" value="1"/>
</dbReference>
<dbReference type="Gene3D" id="3.40.50.300">
    <property type="entry name" value="P-loop containing nucleotide triphosphate hydrolases"/>
    <property type="match status" value="1"/>
</dbReference>
<feature type="domain" description="Molybdopterin-guanine dinucleotide biosynthesis protein B (MobB)" evidence="2">
    <location>
        <begin position="6"/>
        <end position="133"/>
    </location>
</feature>
<accession>A0ABW4QKJ0</accession>
<name>A0ABW4QKJ0_9BACL</name>
<dbReference type="PANTHER" id="PTHR40072:SF1">
    <property type="entry name" value="MOLYBDOPTERIN-GUANINE DINUCLEOTIDE BIOSYNTHESIS ADAPTER PROTEIN"/>
    <property type="match status" value="1"/>
</dbReference>
<sequence>MENMKILQVVGYKNSGKTTLMNRLIALAQETGKKVSAIKHHGHGGKPDLPPAGTDSTQFLANGAASSLVYGGGLVQLHLERQEADLEKFIGFSKLIDPDFILIEGFKDAPYPKAVLVRSGEDWDTLKGLSDIRAVFVHQGVELEGVQTLELDKHAASGRFFREWMGSGKDESI</sequence>
<dbReference type="InterPro" id="IPR027417">
    <property type="entry name" value="P-loop_NTPase"/>
</dbReference>
<evidence type="ECO:0000259" key="2">
    <source>
        <dbReference type="Pfam" id="PF03205"/>
    </source>
</evidence>
<evidence type="ECO:0000313" key="3">
    <source>
        <dbReference type="EMBL" id="MFD1864166.1"/>
    </source>
</evidence>
<feature type="region of interest" description="Disordered" evidence="1">
    <location>
        <begin position="36"/>
        <end position="55"/>
    </location>
</feature>
<dbReference type="PANTHER" id="PTHR40072">
    <property type="entry name" value="MOLYBDOPTERIN-GUANINE DINUCLEOTIDE BIOSYNTHESIS ADAPTER PROTEIN-RELATED"/>
    <property type="match status" value="1"/>
</dbReference>
<dbReference type="EMBL" id="JBHUFW010000011">
    <property type="protein sequence ID" value="MFD1864166.1"/>
    <property type="molecule type" value="Genomic_DNA"/>
</dbReference>
<protein>
    <submittedName>
        <fullName evidence="3">Molybdopterin-guanine dinucleotide biosynthesis protein B</fullName>
    </submittedName>
</protein>
<dbReference type="InterPro" id="IPR052539">
    <property type="entry name" value="MGD_biosynthesis_adapter"/>
</dbReference>
<reference evidence="4" key="1">
    <citation type="journal article" date="2019" name="Int. J. Syst. Evol. Microbiol.">
        <title>The Global Catalogue of Microorganisms (GCM) 10K type strain sequencing project: providing services to taxonomists for standard genome sequencing and annotation.</title>
        <authorList>
            <consortium name="The Broad Institute Genomics Platform"/>
            <consortium name="The Broad Institute Genome Sequencing Center for Infectious Disease"/>
            <person name="Wu L."/>
            <person name="Ma J."/>
        </authorList>
    </citation>
    <scope>NUCLEOTIDE SEQUENCE [LARGE SCALE GENOMIC DNA]</scope>
    <source>
        <strain evidence="4">CGMCC 1.15475</strain>
    </source>
</reference>
<comment type="caution">
    <text evidence="3">The sequence shown here is derived from an EMBL/GenBank/DDBJ whole genome shotgun (WGS) entry which is preliminary data.</text>
</comment>
<proteinExistence type="predicted"/>
<dbReference type="RefSeq" id="WP_204890547.1">
    <property type="nucleotide sequence ID" value="NZ_JBHUFW010000011.1"/>
</dbReference>
<gene>
    <name evidence="3" type="primary">mobB</name>
    <name evidence="3" type="ORF">ACFSDB_14740</name>
</gene>
<keyword evidence="4" id="KW-1185">Reference proteome</keyword>